<sequence length="188" mass="20957">MAIQGMTPLVLNTSPPPHAKKMYKLVALVDGVATSVFDGTTQYHPFVTVYQDAKPDHQGGLYVYPTMENCLRTNMRHFPGSSQLGNMQKAIAVVLAWNDGVMELPVMYGAKRAYSYVQLLDLLPMPPTFGLLNPTPYQMPTSGQRSLQQRSITRAQARTLQLEVEVQDMERRLEFARLVLGLSANSRG</sequence>
<protein>
    <submittedName>
        <fullName evidence="1">Uncharacterized protein</fullName>
    </submittedName>
</protein>
<gene>
    <name evidence="1" type="ORF">VOLCADRAFT_108014</name>
</gene>
<keyword evidence="2" id="KW-1185">Reference proteome</keyword>
<dbReference type="KEGG" id="vcn:VOLCADRAFT_108014"/>
<proteinExistence type="predicted"/>
<evidence type="ECO:0000313" key="1">
    <source>
        <dbReference type="EMBL" id="EFJ40723.1"/>
    </source>
</evidence>
<dbReference type="RefSeq" id="XP_002958189.1">
    <property type="nucleotide sequence ID" value="XM_002958143.1"/>
</dbReference>
<dbReference type="EMBL" id="GL378408">
    <property type="protein sequence ID" value="EFJ40723.1"/>
    <property type="molecule type" value="Genomic_DNA"/>
</dbReference>
<dbReference type="InParanoid" id="D8UHR2"/>
<name>D8UHR2_VOLCA</name>
<dbReference type="OrthoDB" id="530589at2759"/>
<accession>D8UHR2</accession>
<evidence type="ECO:0000313" key="2">
    <source>
        <dbReference type="Proteomes" id="UP000001058"/>
    </source>
</evidence>
<dbReference type="GeneID" id="9623313"/>
<dbReference type="AlphaFoldDB" id="D8UHR2"/>
<organism evidence="2">
    <name type="scientific">Volvox carteri f. nagariensis</name>
    <dbReference type="NCBI Taxonomy" id="3068"/>
    <lineage>
        <taxon>Eukaryota</taxon>
        <taxon>Viridiplantae</taxon>
        <taxon>Chlorophyta</taxon>
        <taxon>core chlorophytes</taxon>
        <taxon>Chlorophyceae</taxon>
        <taxon>CS clade</taxon>
        <taxon>Chlamydomonadales</taxon>
        <taxon>Volvocaceae</taxon>
        <taxon>Volvox</taxon>
    </lineage>
</organism>
<reference evidence="1 2" key="1">
    <citation type="journal article" date="2010" name="Science">
        <title>Genomic analysis of organismal complexity in the multicellular green alga Volvox carteri.</title>
        <authorList>
            <person name="Prochnik S.E."/>
            <person name="Umen J."/>
            <person name="Nedelcu A.M."/>
            <person name="Hallmann A."/>
            <person name="Miller S.M."/>
            <person name="Nishii I."/>
            <person name="Ferris P."/>
            <person name="Kuo A."/>
            <person name="Mitros T."/>
            <person name="Fritz-Laylin L.K."/>
            <person name="Hellsten U."/>
            <person name="Chapman J."/>
            <person name="Simakov O."/>
            <person name="Rensing S.A."/>
            <person name="Terry A."/>
            <person name="Pangilinan J."/>
            <person name="Kapitonov V."/>
            <person name="Jurka J."/>
            <person name="Salamov A."/>
            <person name="Shapiro H."/>
            <person name="Schmutz J."/>
            <person name="Grimwood J."/>
            <person name="Lindquist E."/>
            <person name="Lucas S."/>
            <person name="Grigoriev I.V."/>
            <person name="Schmitt R."/>
            <person name="Kirk D."/>
            <person name="Rokhsar D.S."/>
        </authorList>
    </citation>
    <scope>NUCLEOTIDE SEQUENCE [LARGE SCALE GENOMIC DNA]</scope>
    <source>
        <strain evidence="2">f. Nagariensis / Eve</strain>
    </source>
</reference>
<dbReference type="Proteomes" id="UP000001058">
    <property type="component" value="Unassembled WGS sequence"/>
</dbReference>